<reference evidence="2" key="2">
    <citation type="submission" date="2015-01" db="EMBL/GenBank/DDBJ databases">
        <title>Evolutionary Origins and Diversification of the Mycorrhizal Mutualists.</title>
        <authorList>
            <consortium name="DOE Joint Genome Institute"/>
            <consortium name="Mycorrhizal Genomics Consortium"/>
            <person name="Kohler A."/>
            <person name="Kuo A."/>
            <person name="Nagy L.G."/>
            <person name="Floudas D."/>
            <person name="Copeland A."/>
            <person name="Barry K.W."/>
            <person name="Cichocki N."/>
            <person name="Veneault-Fourrey C."/>
            <person name="LaButti K."/>
            <person name="Lindquist E.A."/>
            <person name="Lipzen A."/>
            <person name="Lundell T."/>
            <person name="Morin E."/>
            <person name="Murat C."/>
            <person name="Riley R."/>
            <person name="Ohm R."/>
            <person name="Sun H."/>
            <person name="Tunlid A."/>
            <person name="Henrissat B."/>
            <person name="Grigoriev I.V."/>
            <person name="Hibbett D.S."/>
            <person name="Martin F."/>
        </authorList>
    </citation>
    <scope>NUCLEOTIDE SEQUENCE [LARGE SCALE GENOMIC DNA]</scope>
    <source>
        <strain evidence="2">UH-Slu-Lm8-n1</strain>
    </source>
</reference>
<gene>
    <name evidence="1" type="ORF">CY34DRAFT_801613</name>
</gene>
<keyword evidence="2" id="KW-1185">Reference proteome</keyword>
<dbReference type="EMBL" id="KN835173">
    <property type="protein sequence ID" value="KIK45411.1"/>
    <property type="molecule type" value="Genomic_DNA"/>
</dbReference>
<name>A0A0D0AUS2_9AGAM</name>
<evidence type="ECO:0000313" key="1">
    <source>
        <dbReference type="EMBL" id="KIK45411.1"/>
    </source>
</evidence>
<dbReference type="HOGENOM" id="CLU_2559843_0_0_1"/>
<dbReference type="InParanoid" id="A0A0D0AUS2"/>
<sequence>MLELFSGNNSREANGIIIAFPSPGRLFTKNELVRWYETGCQEHTPLVERATHQDSAICISCVLWSHQSNFASESLVVTVEKA</sequence>
<organism evidence="1 2">
    <name type="scientific">Suillus luteus UH-Slu-Lm8-n1</name>
    <dbReference type="NCBI Taxonomy" id="930992"/>
    <lineage>
        <taxon>Eukaryota</taxon>
        <taxon>Fungi</taxon>
        <taxon>Dikarya</taxon>
        <taxon>Basidiomycota</taxon>
        <taxon>Agaricomycotina</taxon>
        <taxon>Agaricomycetes</taxon>
        <taxon>Agaricomycetidae</taxon>
        <taxon>Boletales</taxon>
        <taxon>Suillineae</taxon>
        <taxon>Suillaceae</taxon>
        <taxon>Suillus</taxon>
    </lineage>
</organism>
<proteinExistence type="predicted"/>
<reference evidence="1 2" key="1">
    <citation type="submission" date="2014-04" db="EMBL/GenBank/DDBJ databases">
        <authorList>
            <consortium name="DOE Joint Genome Institute"/>
            <person name="Kuo A."/>
            <person name="Ruytinx J."/>
            <person name="Rineau F."/>
            <person name="Colpaert J."/>
            <person name="Kohler A."/>
            <person name="Nagy L.G."/>
            <person name="Floudas D."/>
            <person name="Copeland A."/>
            <person name="Barry K.W."/>
            <person name="Cichocki N."/>
            <person name="Veneault-Fourrey C."/>
            <person name="LaButti K."/>
            <person name="Lindquist E.A."/>
            <person name="Lipzen A."/>
            <person name="Lundell T."/>
            <person name="Morin E."/>
            <person name="Murat C."/>
            <person name="Sun H."/>
            <person name="Tunlid A."/>
            <person name="Henrissat B."/>
            <person name="Grigoriev I.V."/>
            <person name="Hibbett D.S."/>
            <person name="Martin F."/>
            <person name="Nordberg H.P."/>
            <person name="Cantor M.N."/>
            <person name="Hua S.X."/>
        </authorList>
    </citation>
    <scope>NUCLEOTIDE SEQUENCE [LARGE SCALE GENOMIC DNA]</scope>
    <source>
        <strain evidence="1 2">UH-Slu-Lm8-n1</strain>
    </source>
</reference>
<protein>
    <submittedName>
        <fullName evidence="1">Uncharacterized protein</fullName>
    </submittedName>
</protein>
<evidence type="ECO:0000313" key="2">
    <source>
        <dbReference type="Proteomes" id="UP000054485"/>
    </source>
</evidence>
<dbReference type="Proteomes" id="UP000054485">
    <property type="component" value="Unassembled WGS sequence"/>
</dbReference>
<dbReference type="AlphaFoldDB" id="A0A0D0AUS2"/>
<accession>A0A0D0AUS2</accession>